<sequence>MELIIKLLLCAAGFGGLSWASWGFASSHDTGMTLMALVLGVAAFICGFLAIAKVIHYSKWAAILFWIAMLGTLTYTFPPLGLTQLGWLGWGIIAFLAVWSLIVVAYKPAAGASKKSYLANYDVYSGDGSPTGIDYSGYPSARAIRHGTYRSTNDL</sequence>
<organism evidence="2 3">
    <name type="scientific">Vreelandella aquamarina</name>
    <dbReference type="NCBI Taxonomy" id="77097"/>
    <lineage>
        <taxon>Bacteria</taxon>
        <taxon>Pseudomonadati</taxon>
        <taxon>Pseudomonadota</taxon>
        <taxon>Gammaproteobacteria</taxon>
        <taxon>Oceanospirillales</taxon>
        <taxon>Halomonadaceae</taxon>
        <taxon>Vreelandella</taxon>
    </lineage>
</organism>
<proteinExistence type="predicted"/>
<evidence type="ECO:0000313" key="3">
    <source>
        <dbReference type="Proteomes" id="UP000185024"/>
    </source>
</evidence>
<reference evidence="2 3" key="1">
    <citation type="submission" date="2016-11" db="EMBL/GenBank/DDBJ databases">
        <authorList>
            <person name="Jaros S."/>
            <person name="Januszkiewicz K."/>
            <person name="Wedrychowicz H."/>
        </authorList>
    </citation>
    <scope>NUCLEOTIDE SEQUENCE [LARGE SCALE GENOMIC DNA]</scope>
    <source>
        <strain evidence="2 3">ACAM 239</strain>
    </source>
</reference>
<evidence type="ECO:0000256" key="1">
    <source>
        <dbReference type="SAM" id="Phobius"/>
    </source>
</evidence>
<gene>
    <name evidence="2" type="ORF">SAMN05878438_3794</name>
</gene>
<dbReference type="Proteomes" id="UP000185024">
    <property type="component" value="Unassembled WGS sequence"/>
</dbReference>
<name>A0A1N6K3Q5_9GAMM</name>
<dbReference type="AlphaFoldDB" id="A0A1N6K3Q5"/>
<dbReference type="EMBL" id="FSQX01000002">
    <property type="protein sequence ID" value="SIN88097.1"/>
    <property type="molecule type" value="Genomic_DNA"/>
</dbReference>
<feature type="transmembrane region" description="Helical" evidence="1">
    <location>
        <begin position="87"/>
        <end position="106"/>
    </location>
</feature>
<keyword evidence="1" id="KW-1133">Transmembrane helix</keyword>
<keyword evidence="1" id="KW-0472">Membrane</keyword>
<evidence type="ECO:0000313" key="2">
    <source>
        <dbReference type="EMBL" id="SIN88097.1"/>
    </source>
</evidence>
<dbReference type="RefSeq" id="WP_074211771.1">
    <property type="nucleotide sequence ID" value="NZ_BJOI01000069.1"/>
</dbReference>
<keyword evidence="1" id="KW-0812">Transmembrane</keyword>
<feature type="transmembrane region" description="Helical" evidence="1">
    <location>
        <begin position="30"/>
        <end position="51"/>
    </location>
</feature>
<feature type="transmembrane region" description="Helical" evidence="1">
    <location>
        <begin position="63"/>
        <end position="81"/>
    </location>
</feature>
<accession>A0A1N6K3Q5</accession>
<dbReference type="GeneID" id="97278070"/>
<protein>
    <submittedName>
        <fullName evidence="2">Uncharacterized protein</fullName>
    </submittedName>
</protein>